<reference evidence="2 3" key="1">
    <citation type="submission" date="2016-11" db="EMBL/GenBank/DDBJ databases">
        <authorList>
            <person name="Jaros S."/>
            <person name="Januszkiewicz K."/>
            <person name="Wedrychowicz H."/>
        </authorList>
    </citation>
    <scope>NUCLEOTIDE SEQUENCE [LARGE SCALE GENOMIC DNA]</scope>
    <source>
        <strain evidence="2 3">DSM 21637</strain>
    </source>
</reference>
<feature type="chain" id="PRO_5012679074" description="LPP20 lipoprotein" evidence="1">
    <location>
        <begin position="24"/>
        <end position="359"/>
    </location>
</feature>
<gene>
    <name evidence="2" type="ORF">SAMN02745752_01861</name>
</gene>
<dbReference type="Proteomes" id="UP000182350">
    <property type="component" value="Unassembled WGS sequence"/>
</dbReference>
<evidence type="ECO:0000313" key="2">
    <source>
        <dbReference type="EMBL" id="SFX49554.1"/>
    </source>
</evidence>
<sequence length="359" mass="40098">MRPLLTTLLTALLLACLPLQLHAQQLSAEGYGQSITEARESALQELSQMVIAAVASDMESITRLDGGEVTDTIENRLRIQSSSYFQGVSYSEPQRVDGSYRVRATLSTDAARRTAEHLLREIRVDLNTLSRHELLSLQDQAVFLMAFAAYVPESTTLSRNSLINEAGSIRQNIFRYLNFARITFELEPRTAVVRLGDEQLQSGEMRLVAPGNYQYQVTAADHHTLRNQLFLSAGEQRRINLALVPLRTGSVALQLINSSDQALLDEARRVFGSYNIQYATTSPQVIRLEVQQQLVTEISGIKVYNLRMVAEARKGNDVVLVRRASQNNVVEAQVDSRLRAITRALVQAILSSPEAENLW</sequence>
<name>A0A1K1XIL4_9GAMM</name>
<dbReference type="Gene3D" id="3.10.28.20">
    <property type="entry name" value="Acetamidase/Formamidase-like domains"/>
    <property type="match status" value="1"/>
</dbReference>
<dbReference type="AlphaFoldDB" id="A0A1K1XIL4"/>
<dbReference type="PROSITE" id="PS51257">
    <property type="entry name" value="PROKAR_LIPOPROTEIN"/>
    <property type="match status" value="1"/>
</dbReference>
<feature type="signal peptide" evidence="1">
    <location>
        <begin position="1"/>
        <end position="23"/>
    </location>
</feature>
<keyword evidence="1" id="KW-0732">Signal</keyword>
<dbReference type="EMBL" id="FPJW01000006">
    <property type="protein sequence ID" value="SFX49554.1"/>
    <property type="molecule type" value="Genomic_DNA"/>
</dbReference>
<dbReference type="STRING" id="1122209.SAMN02745752_01861"/>
<organism evidence="2 3">
    <name type="scientific">Marinospirillum alkaliphilum DSM 21637</name>
    <dbReference type="NCBI Taxonomy" id="1122209"/>
    <lineage>
        <taxon>Bacteria</taxon>
        <taxon>Pseudomonadati</taxon>
        <taxon>Pseudomonadota</taxon>
        <taxon>Gammaproteobacteria</taxon>
        <taxon>Oceanospirillales</taxon>
        <taxon>Oceanospirillaceae</taxon>
        <taxon>Marinospirillum</taxon>
    </lineage>
</organism>
<keyword evidence="3" id="KW-1185">Reference proteome</keyword>
<accession>A0A1K1XIL4</accession>
<protein>
    <recommendedName>
        <fullName evidence="4">LPP20 lipoprotein</fullName>
    </recommendedName>
</protein>
<dbReference type="RefSeq" id="WP_072326178.1">
    <property type="nucleotide sequence ID" value="NZ_FPJW01000006.1"/>
</dbReference>
<dbReference type="OrthoDB" id="5794375at2"/>
<evidence type="ECO:0000313" key="3">
    <source>
        <dbReference type="Proteomes" id="UP000182350"/>
    </source>
</evidence>
<evidence type="ECO:0000256" key="1">
    <source>
        <dbReference type="SAM" id="SignalP"/>
    </source>
</evidence>
<proteinExistence type="predicted"/>
<evidence type="ECO:0008006" key="4">
    <source>
        <dbReference type="Google" id="ProtNLM"/>
    </source>
</evidence>